<dbReference type="NCBIfam" id="TIGR04549">
    <property type="entry name" value="LP_HExxH_w_tonB"/>
    <property type="match status" value="1"/>
</dbReference>
<reference evidence="2" key="1">
    <citation type="journal article" date="2019" name="Int. J. Syst. Evol. Microbiol.">
        <title>The Global Catalogue of Microorganisms (GCM) 10K type strain sequencing project: providing services to taxonomists for standard genome sequencing and annotation.</title>
        <authorList>
            <consortium name="The Broad Institute Genomics Platform"/>
            <consortium name="The Broad Institute Genome Sequencing Center for Infectious Disease"/>
            <person name="Wu L."/>
            <person name="Ma J."/>
        </authorList>
    </citation>
    <scope>NUCLEOTIDE SEQUENCE [LARGE SCALE GENOMIC DNA]</scope>
    <source>
        <strain evidence="2">KCTC 22209</strain>
    </source>
</reference>
<gene>
    <name evidence="1" type="ORF">ACFS6I_23240</name>
</gene>
<dbReference type="Gene3D" id="3.40.390.70">
    <property type="match status" value="1"/>
</dbReference>
<protein>
    <submittedName>
        <fullName evidence="1">Substrate import-associated zinc metallohydrolase lipoprotein</fullName>
    </submittedName>
</protein>
<dbReference type="Pfam" id="PF15890">
    <property type="entry name" value="Peptidase_Mx1"/>
    <property type="match status" value="1"/>
</dbReference>
<sequence length="479" mass="53656">MKKTLFKISLFACIVIFLTGCSKDEKLTSDIVGLGGDTWEKGPIDEWISTNYTNPYNIEVKYKWDRSELGEIYKNVVPVKEELVIPVMDIIKKTWIDPYIAIKGEDFIKTYSQKQFYLAGSPSYNSNGTITLGTAEAGRKIVLLDLNTFDTKNKAAVKQILHTMHHEFGHILNQNIAVTADYQRITPADYTATWFNIFRGAYSANPVEDKILYEADFWGKGYITPYSRSNKDDDFVEMLATLLEGGEANFNNIINNLFIYDGLYIKRNGKGIYEENSDARAKLLKKKAIVVAYMKDSWGINLTDLQIKTQEAIDLSSPVADFNSLLGPGKTYSRIDINPQKLTGLSSSFLTAYDNANTGLQNGMGLYIDNISLLFTTANRMTLRVNFMDPTIALGAGYNADFTFTTTNNNGVLSLTYTNPQPTNGNARAIEASIPSLLAYFNNQTFHVRWVEDIIPQSKSIFGGLVKTTNPNSYLFGTL</sequence>
<evidence type="ECO:0000313" key="2">
    <source>
        <dbReference type="Proteomes" id="UP001597509"/>
    </source>
</evidence>
<dbReference type="PROSITE" id="PS51257">
    <property type="entry name" value="PROKAR_LIPOPROTEIN"/>
    <property type="match status" value="1"/>
</dbReference>
<dbReference type="SUPFAM" id="SSF55486">
    <property type="entry name" value="Metalloproteases ('zincins'), catalytic domain"/>
    <property type="match status" value="1"/>
</dbReference>
<accession>A0ABW5Z4S8</accession>
<name>A0ABW5Z4S8_9SPHI</name>
<keyword evidence="2" id="KW-1185">Reference proteome</keyword>
<dbReference type="EMBL" id="JBHUPE010000018">
    <property type="protein sequence ID" value="MFD2906857.1"/>
    <property type="molecule type" value="Genomic_DNA"/>
</dbReference>
<proteinExistence type="predicted"/>
<dbReference type="InterPro" id="IPR030890">
    <property type="entry name" value="LP_HExxH_w_TonB"/>
</dbReference>
<dbReference type="RefSeq" id="WP_380924127.1">
    <property type="nucleotide sequence ID" value="NZ_JBHUPE010000018.1"/>
</dbReference>
<organism evidence="1 2">
    <name type="scientific">Sphingobacterium anhuiense</name>
    <dbReference type="NCBI Taxonomy" id="493780"/>
    <lineage>
        <taxon>Bacteria</taxon>
        <taxon>Pseudomonadati</taxon>
        <taxon>Bacteroidota</taxon>
        <taxon>Sphingobacteriia</taxon>
        <taxon>Sphingobacteriales</taxon>
        <taxon>Sphingobacteriaceae</taxon>
        <taxon>Sphingobacterium</taxon>
    </lineage>
</organism>
<evidence type="ECO:0000313" key="1">
    <source>
        <dbReference type="EMBL" id="MFD2906857.1"/>
    </source>
</evidence>
<keyword evidence="1" id="KW-0449">Lipoprotein</keyword>
<dbReference type="Proteomes" id="UP001597509">
    <property type="component" value="Unassembled WGS sequence"/>
</dbReference>
<comment type="caution">
    <text evidence="1">The sequence shown here is derived from an EMBL/GenBank/DDBJ whole genome shotgun (WGS) entry which is preliminary data.</text>
</comment>